<dbReference type="CDD" id="cd17751">
    <property type="entry name" value="BRCT_microcephalin_rpt3"/>
    <property type="match status" value="1"/>
</dbReference>
<feature type="domain" description="BRCT" evidence="3">
    <location>
        <begin position="40"/>
        <end position="115"/>
    </location>
</feature>
<dbReference type="STRING" id="65357.A0A024GTJ2"/>
<dbReference type="AlphaFoldDB" id="A0A024GTJ2"/>
<comment type="caution">
    <text evidence="4">The sequence shown here is derived from an EMBL/GenBank/DDBJ whole genome shotgun (WGS) entry which is preliminary data.</text>
</comment>
<dbReference type="Pfam" id="PF16589">
    <property type="entry name" value="BRCT_2"/>
    <property type="match status" value="1"/>
</dbReference>
<keyword evidence="1" id="KW-0175">Coiled coil</keyword>
<reference evidence="4 5" key="1">
    <citation type="submission" date="2012-05" db="EMBL/GenBank/DDBJ databases">
        <title>Recombination and specialization in a pathogen metapopulation.</title>
        <authorList>
            <person name="Gardiner A."/>
            <person name="Kemen E."/>
            <person name="Schultz-Larsen T."/>
            <person name="MacLean D."/>
            <person name="Van Oosterhout C."/>
            <person name="Jones J.D.G."/>
        </authorList>
    </citation>
    <scope>NUCLEOTIDE SEQUENCE [LARGE SCALE GENOMIC DNA]</scope>
    <source>
        <strain evidence="4 5">Ac Nc2</strain>
    </source>
</reference>
<sequence length="549" mass="61109">MDIDPKQKNVSKEKKVLKRICAMVNVRIGDDATIDCSRVIASKLESLGATIVKRFTPKLTHLVIHDYNSDWKARIVKWQQIIKSKSILNLHIVSPLWVQACLTSNSHEEETKFFPVSCEVKPNVDNNLRPKSIQLSRSRKQKRRLSMESVSFTESRQILGKCPQRSVGTDTAKTDCSAEINDGKSHEMLKKEVEREAERLIREARIRRRMTIAGEFISSAESAFGKRGLQDNFHPRKVATMDSSEKASDPAAQNERSSGLNERDFKTSDKASVMVGTKTSDTASTRMSGPGEQMKTQRGKNTLKEDNPSQFSQQSRFIISMSAIEPADRVTLEKAINSVDSVYANVQGYRKTRVIRSSEVSVPFTHLIIGKDTRRTLKVLFGLARGAWILSDAWILASLSSGRWLPERDFEVEVYRGKEQRPSCQIFANLKFFVGSNVAPSRKTLQTLIQCAGGEISNQIIKANYSVCEDGSFSRRLRNTSSLVVTGKWVFDSVANLALQDLDSFHKKENSEDEDGNLIAGQADTSVSTAVCASLPTENSSVGPLPPGA</sequence>
<dbReference type="Pfam" id="PF00533">
    <property type="entry name" value="BRCT"/>
    <property type="match status" value="1"/>
</dbReference>
<evidence type="ECO:0000313" key="4">
    <source>
        <dbReference type="EMBL" id="CCI49677.1"/>
    </source>
</evidence>
<dbReference type="PANTHER" id="PTHR14625:SF3">
    <property type="entry name" value="MICROCEPHALIN"/>
    <property type="match status" value="1"/>
</dbReference>
<dbReference type="SUPFAM" id="SSF52113">
    <property type="entry name" value="BRCT domain"/>
    <property type="match status" value="3"/>
</dbReference>
<feature type="coiled-coil region" evidence="1">
    <location>
        <begin position="183"/>
        <end position="210"/>
    </location>
</feature>
<feature type="domain" description="BRCT" evidence="3">
    <location>
        <begin position="422"/>
        <end position="507"/>
    </location>
</feature>
<dbReference type="CDD" id="cd17736">
    <property type="entry name" value="BRCT_microcephalin_rpt2"/>
    <property type="match status" value="1"/>
</dbReference>
<dbReference type="CDD" id="cd17716">
    <property type="entry name" value="BRCT_microcephalin_rpt1"/>
    <property type="match status" value="1"/>
</dbReference>
<dbReference type="PROSITE" id="PS50172">
    <property type="entry name" value="BRCT"/>
    <property type="match status" value="3"/>
</dbReference>
<name>A0A024GTJ2_9STRA</name>
<dbReference type="SMART" id="SM00292">
    <property type="entry name" value="BRCT"/>
    <property type="match status" value="3"/>
</dbReference>
<evidence type="ECO:0000259" key="3">
    <source>
        <dbReference type="PROSITE" id="PS50172"/>
    </source>
</evidence>
<keyword evidence="5" id="KW-1185">Reference proteome</keyword>
<evidence type="ECO:0000256" key="1">
    <source>
        <dbReference type="SAM" id="Coils"/>
    </source>
</evidence>
<gene>
    <name evidence="4" type="ORF">BN9_110460</name>
</gene>
<feature type="compositionally biased region" description="Polar residues" evidence="2">
    <location>
        <begin position="277"/>
        <end position="287"/>
    </location>
</feature>
<protein>
    <recommendedName>
        <fullName evidence="3">BRCT domain-containing protein</fullName>
    </recommendedName>
</protein>
<evidence type="ECO:0000313" key="5">
    <source>
        <dbReference type="Proteomes" id="UP000053237"/>
    </source>
</evidence>
<evidence type="ECO:0000256" key="2">
    <source>
        <dbReference type="SAM" id="MobiDB-lite"/>
    </source>
</evidence>
<dbReference type="InterPro" id="IPR001357">
    <property type="entry name" value="BRCT_dom"/>
</dbReference>
<dbReference type="InterPro" id="IPR022047">
    <property type="entry name" value="Microcephalin-like"/>
</dbReference>
<dbReference type="InterPro" id="IPR036420">
    <property type="entry name" value="BRCT_dom_sf"/>
</dbReference>
<dbReference type="EMBL" id="CAIX01000326">
    <property type="protein sequence ID" value="CCI49677.1"/>
    <property type="molecule type" value="Genomic_DNA"/>
</dbReference>
<feature type="domain" description="BRCT" evidence="3">
    <location>
        <begin position="306"/>
        <end position="412"/>
    </location>
</feature>
<accession>A0A024GTJ2</accession>
<dbReference type="Proteomes" id="UP000053237">
    <property type="component" value="Unassembled WGS sequence"/>
</dbReference>
<dbReference type="GO" id="GO:0000278">
    <property type="term" value="P:mitotic cell cycle"/>
    <property type="evidence" value="ECO:0007669"/>
    <property type="project" value="TreeGrafter"/>
</dbReference>
<organism evidence="4 5">
    <name type="scientific">Albugo candida</name>
    <dbReference type="NCBI Taxonomy" id="65357"/>
    <lineage>
        <taxon>Eukaryota</taxon>
        <taxon>Sar</taxon>
        <taxon>Stramenopiles</taxon>
        <taxon>Oomycota</taxon>
        <taxon>Peronosporomycetes</taxon>
        <taxon>Albuginales</taxon>
        <taxon>Albuginaceae</taxon>
        <taxon>Albugo</taxon>
    </lineage>
</organism>
<dbReference type="InParanoid" id="A0A024GTJ2"/>
<dbReference type="PANTHER" id="PTHR14625">
    <property type="entry name" value="MICROCEPHALIN"/>
    <property type="match status" value="1"/>
</dbReference>
<dbReference type="Gene3D" id="3.40.50.10190">
    <property type="entry name" value="BRCT domain"/>
    <property type="match status" value="3"/>
</dbReference>
<dbReference type="OrthoDB" id="2384350at2759"/>
<feature type="region of interest" description="Disordered" evidence="2">
    <location>
        <begin position="239"/>
        <end position="311"/>
    </location>
</feature>
<proteinExistence type="predicted"/>